<evidence type="ECO:0000256" key="1">
    <source>
        <dbReference type="SAM" id="MobiDB-lite"/>
    </source>
</evidence>
<sequence length="357" mass="39039">QEAARREKRRLLDAQRGKSRIRLGNHLDEWCALKDHLGFSLHSQLAKFLLDSYRTSAGPKPPVLKAITQLSVSIPSLHHLAFLCHQHGTCCNSPPTILAPPDPAEASETSTLLWGCKDEHQFSWDPHDDNEGLDGKNIKGDASVQSPEPENRAMGQENVPKITTEEGPESNTENTEIDPHSTSIQGRHKLCPHECNEAGRSPEESPEPGGGWLLTTDVSEKHQEQVTATDAGLSIAQEILVPAAEVADTEDEDEGPESEEISEDTQQSVSNTSSTKKLETSRLGRACRNRRTPNQLSESCQQALTTEPKAALSVPCRRSPRSSKGLRMKADGKVQLTRTPRVTSHLKGTEQSPAANV</sequence>
<feature type="compositionally biased region" description="Polar residues" evidence="1">
    <location>
        <begin position="292"/>
        <end position="305"/>
    </location>
</feature>
<accession>A0AAV7B4Z0</accession>
<evidence type="ECO:0000313" key="3">
    <source>
        <dbReference type="Proteomes" id="UP000824782"/>
    </source>
</evidence>
<feature type="compositionally biased region" description="Basic residues" evidence="1">
    <location>
        <begin position="318"/>
        <end position="327"/>
    </location>
</feature>
<feature type="compositionally biased region" description="Basic and acidic residues" evidence="1">
    <location>
        <begin position="191"/>
        <end position="203"/>
    </location>
</feature>
<keyword evidence="3" id="KW-1185">Reference proteome</keyword>
<comment type="caution">
    <text evidence="2">The sequence shown here is derived from an EMBL/GenBank/DDBJ whole genome shotgun (WGS) entry which is preliminary data.</text>
</comment>
<protein>
    <submittedName>
        <fullName evidence="2">Uncharacterized protein</fullName>
    </submittedName>
</protein>
<feature type="region of interest" description="Disordered" evidence="1">
    <location>
        <begin position="123"/>
        <end position="357"/>
    </location>
</feature>
<feature type="compositionally biased region" description="Polar residues" evidence="1">
    <location>
        <begin position="266"/>
        <end position="275"/>
    </location>
</feature>
<feature type="non-terminal residue" evidence="2">
    <location>
        <position position="1"/>
    </location>
</feature>
<feature type="compositionally biased region" description="Polar residues" evidence="1">
    <location>
        <begin position="169"/>
        <end position="185"/>
    </location>
</feature>
<proteinExistence type="predicted"/>
<organism evidence="2 3">
    <name type="scientific">Engystomops pustulosus</name>
    <name type="common">Tungara frog</name>
    <name type="synonym">Physalaemus pustulosus</name>
    <dbReference type="NCBI Taxonomy" id="76066"/>
    <lineage>
        <taxon>Eukaryota</taxon>
        <taxon>Metazoa</taxon>
        <taxon>Chordata</taxon>
        <taxon>Craniata</taxon>
        <taxon>Vertebrata</taxon>
        <taxon>Euteleostomi</taxon>
        <taxon>Amphibia</taxon>
        <taxon>Batrachia</taxon>
        <taxon>Anura</taxon>
        <taxon>Neobatrachia</taxon>
        <taxon>Hyloidea</taxon>
        <taxon>Leptodactylidae</taxon>
        <taxon>Leiuperinae</taxon>
        <taxon>Engystomops</taxon>
    </lineage>
</organism>
<dbReference type="AlphaFoldDB" id="A0AAV7B4Z0"/>
<evidence type="ECO:0000313" key="2">
    <source>
        <dbReference type="EMBL" id="KAG8567588.1"/>
    </source>
</evidence>
<dbReference type="Proteomes" id="UP000824782">
    <property type="component" value="Unassembled WGS sequence"/>
</dbReference>
<gene>
    <name evidence="2" type="ORF">GDO81_013704</name>
</gene>
<feature type="compositionally biased region" description="Basic and acidic residues" evidence="1">
    <location>
        <begin position="123"/>
        <end position="139"/>
    </location>
</feature>
<name>A0AAV7B4Z0_ENGPU</name>
<feature type="compositionally biased region" description="Acidic residues" evidence="1">
    <location>
        <begin position="247"/>
        <end position="263"/>
    </location>
</feature>
<reference evidence="2" key="1">
    <citation type="thesis" date="2020" institute="ProQuest LLC" country="789 East Eisenhower Parkway, Ann Arbor, MI, USA">
        <title>Comparative Genomics and Chromosome Evolution.</title>
        <authorList>
            <person name="Mudd A.B."/>
        </authorList>
    </citation>
    <scope>NUCLEOTIDE SEQUENCE</scope>
    <source>
        <strain evidence="2">237g6f4</strain>
        <tissue evidence="2">Blood</tissue>
    </source>
</reference>
<dbReference type="EMBL" id="WNYA01000006">
    <property type="protein sequence ID" value="KAG8567588.1"/>
    <property type="molecule type" value="Genomic_DNA"/>
</dbReference>